<dbReference type="RefSeq" id="WP_273000028.1">
    <property type="nucleotide sequence ID" value="NZ_PEBV01000012.1"/>
</dbReference>
<dbReference type="InterPro" id="IPR029151">
    <property type="entry name" value="Sensor-like_sf"/>
</dbReference>
<dbReference type="Proteomes" id="UP000244180">
    <property type="component" value="Unassembled WGS sequence"/>
</dbReference>
<dbReference type="EC" id="2.7.13.3" evidence="3"/>
<evidence type="ECO:0000259" key="15">
    <source>
        <dbReference type="PROSITE" id="PS50109"/>
    </source>
</evidence>
<dbReference type="Pfam" id="PF17203">
    <property type="entry name" value="sCache_3_2"/>
    <property type="match status" value="1"/>
</dbReference>
<keyword evidence="4" id="KW-1003">Cell membrane</keyword>
<keyword evidence="6" id="KW-0808">Transferase</keyword>
<dbReference type="SUPFAM" id="SSF55874">
    <property type="entry name" value="ATPase domain of HSP90 chaperone/DNA topoisomerase II/histidine kinase"/>
    <property type="match status" value="1"/>
</dbReference>
<dbReference type="InterPro" id="IPR035965">
    <property type="entry name" value="PAS-like_dom_sf"/>
</dbReference>
<comment type="caution">
    <text evidence="16">The sequence shown here is derived from an EMBL/GenBank/DDBJ whole genome shotgun (WGS) entry which is preliminary data.</text>
</comment>
<dbReference type="InterPro" id="IPR033463">
    <property type="entry name" value="sCache_3"/>
</dbReference>
<dbReference type="CDD" id="cd16915">
    <property type="entry name" value="HATPase_DpiB-CitA-like"/>
    <property type="match status" value="1"/>
</dbReference>
<name>A0A2T5GBT0_HYDSH</name>
<dbReference type="EMBL" id="PEBV01000012">
    <property type="protein sequence ID" value="PTQ53647.1"/>
    <property type="molecule type" value="Genomic_DNA"/>
</dbReference>
<evidence type="ECO:0000256" key="2">
    <source>
        <dbReference type="ARBA" id="ARBA00004651"/>
    </source>
</evidence>
<dbReference type="SMART" id="SM00387">
    <property type="entry name" value="HATPase_c"/>
    <property type="match status" value="1"/>
</dbReference>
<evidence type="ECO:0000256" key="10">
    <source>
        <dbReference type="ARBA" id="ARBA00022840"/>
    </source>
</evidence>
<feature type="transmembrane region" description="Helical" evidence="14">
    <location>
        <begin position="176"/>
        <end position="196"/>
    </location>
</feature>
<dbReference type="CDD" id="cd00130">
    <property type="entry name" value="PAS"/>
    <property type="match status" value="1"/>
</dbReference>
<dbReference type="InterPro" id="IPR036890">
    <property type="entry name" value="HATPase_C_sf"/>
</dbReference>
<reference evidence="16 17" key="1">
    <citation type="submission" date="2017-08" db="EMBL/GenBank/DDBJ databases">
        <title>Burning lignite coal seam in the remote Altai Mountains harbors a hydrogen-driven thermophilic microbial community.</title>
        <authorList>
            <person name="Kadnikov V.V."/>
            <person name="Mardanov A.V."/>
            <person name="Ivasenko D."/>
            <person name="Beletsky A.V."/>
            <person name="Karnachuk O.V."/>
            <person name="Ravin N.V."/>
        </authorList>
    </citation>
    <scope>NUCLEOTIDE SEQUENCE [LARGE SCALE GENOMIC DNA]</scope>
    <source>
        <strain evidence="16">AL33</strain>
    </source>
</reference>
<comment type="subcellular location">
    <subcellularLocation>
        <location evidence="2">Cell membrane</location>
        <topology evidence="2">Multi-pass membrane protein</topology>
    </subcellularLocation>
</comment>
<dbReference type="SUPFAM" id="SSF103190">
    <property type="entry name" value="Sensory domain-like"/>
    <property type="match status" value="1"/>
</dbReference>
<proteinExistence type="predicted"/>
<keyword evidence="9 16" id="KW-0418">Kinase</keyword>
<keyword evidence="10" id="KW-0067">ATP-binding</keyword>
<evidence type="ECO:0000256" key="14">
    <source>
        <dbReference type="SAM" id="Phobius"/>
    </source>
</evidence>
<dbReference type="InterPro" id="IPR000014">
    <property type="entry name" value="PAS"/>
</dbReference>
<dbReference type="InterPro" id="IPR004358">
    <property type="entry name" value="Sig_transdc_His_kin-like_C"/>
</dbReference>
<dbReference type="SUPFAM" id="SSF55890">
    <property type="entry name" value="Sporulation response regulatory protein Spo0B"/>
    <property type="match status" value="1"/>
</dbReference>
<accession>A0A2T5GBT0</accession>
<keyword evidence="12" id="KW-0902">Two-component regulatory system</keyword>
<dbReference type="Pfam" id="PF02518">
    <property type="entry name" value="HATPase_c"/>
    <property type="match status" value="1"/>
</dbReference>
<evidence type="ECO:0000256" key="9">
    <source>
        <dbReference type="ARBA" id="ARBA00022777"/>
    </source>
</evidence>
<evidence type="ECO:0000256" key="6">
    <source>
        <dbReference type="ARBA" id="ARBA00022679"/>
    </source>
</evidence>
<evidence type="ECO:0000313" key="17">
    <source>
        <dbReference type="Proteomes" id="UP000244180"/>
    </source>
</evidence>
<evidence type="ECO:0000256" key="12">
    <source>
        <dbReference type="ARBA" id="ARBA00023012"/>
    </source>
</evidence>
<dbReference type="Pfam" id="PF08448">
    <property type="entry name" value="PAS_4"/>
    <property type="match status" value="1"/>
</dbReference>
<gene>
    <name evidence="16" type="ORF">HSCHL_1576</name>
</gene>
<feature type="domain" description="Histidine kinase" evidence="15">
    <location>
        <begin position="335"/>
        <end position="531"/>
    </location>
</feature>
<dbReference type="AlphaFoldDB" id="A0A2T5GBT0"/>
<dbReference type="PROSITE" id="PS50109">
    <property type="entry name" value="HIS_KIN"/>
    <property type="match status" value="1"/>
</dbReference>
<dbReference type="SMART" id="SM00091">
    <property type="entry name" value="PAS"/>
    <property type="match status" value="1"/>
</dbReference>
<sequence length="571" mass="62113">MERRNRRPFSLKWEITLFATLIVLVTLLAASSILTIRAHRMEETRLREQVSIAARTAAALPNAAAWVEAGAVGPLSEAIERIRVGHKVDYLVVYDMARRRLVHPNPARVGERLPQGVDDAAFAEHIYTKKSAGPLGIFIKAYFPIKNERLEQVGVVVAGRRLPSMGEVFWAEVPNLLPAIALSLFLGAVGAFGLALRVKRSLLGLEPQEIARMYSERLAAFDAIHEGVIAIDREERITILNRAARAMLHIEGDVVGRPIRSVIPDTRLPEVLNERRPLLQHQFRLGTKHILSNRVPIELNGEMIGALAVFVDRTDVVALAEMLTGVQAYAEALRALAHEHKNVLHAVAGMIELGRPEEALRYLEGIRTTYDRWLGVTTRLRVPALAGLILGKMARAREAKIDFDLDPDTRLEELPDGIPDGDLVTIVGNLLENSFEAFYAGGPPPRPPRVILYIGDDPAALVIAVRDNGPGIPPEIRPRLFERGTSSKGDPHRGLGLFLVQETVERLGGRIDVESAPEEGTEFVIVLPKAPAAGAVSPHSGRRPADFVGTAAAVGERPGAAGKGAGSVASG</sequence>
<evidence type="ECO:0000256" key="5">
    <source>
        <dbReference type="ARBA" id="ARBA00022553"/>
    </source>
</evidence>
<dbReference type="PANTHER" id="PTHR43547">
    <property type="entry name" value="TWO-COMPONENT HISTIDINE KINASE"/>
    <property type="match status" value="1"/>
</dbReference>
<organism evidence="16 17">
    <name type="scientific">Hydrogenibacillus schlegelii</name>
    <name type="common">Bacillus schlegelii</name>
    <dbReference type="NCBI Taxonomy" id="1484"/>
    <lineage>
        <taxon>Bacteria</taxon>
        <taxon>Bacillati</taxon>
        <taxon>Bacillota</taxon>
        <taxon>Bacilli</taxon>
        <taxon>Bacillales</taxon>
        <taxon>Bacillales Family X. Incertae Sedis</taxon>
        <taxon>Hydrogenibacillus</taxon>
    </lineage>
</organism>
<keyword evidence="8" id="KW-0547">Nucleotide-binding</keyword>
<dbReference type="Gene3D" id="3.30.565.10">
    <property type="entry name" value="Histidine kinase-like ATPase, C-terminal domain"/>
    <property type="match status" value="1"/>
</dbReference>
<keyword evidence="11 14" id="KW-1133">Transmembrane helix</keyword>
<dbReference type="GO" id="GO:0005886">
    <property type="term" value="C:plasma membrane"/>
    <property type="evidence" value="ECO:0007669"/>
    <property type="project" value="UniProtKB-SubCell"/>
</dbReference>
<evidence type="ECO:0000256" key="11">
    <source>
        <dbReference type="ARBA" id="ARBA00022989"/>
    </source>
</evidence>
<keyword evidence="7 14" id="KW-0812">Transmembrane</keyword>
<dbReference type="InterPro" id="IPR005467">
    <property type="entry name" value="His_kinase_dom"/>
</dbReference>
<evidence type="ECO:0000256" key="13">
    <source>
        <dbReference type="ARBA" id="ARBA00023136"/>
    </source>
</evidence>
<dbReference type="PRINTS" id="PR00344">
    <property type="entry name" value="BCTRLSENSOR"/>
</dbReference>
<dbReference type="InterPro" id="IPR013656">
    <property type="entry name" value="PAS_4"/>
</dbReference>
<dbReference type="PANTHER" id="PTHR43547:SF10">
    <property type="entry name" value="SENSOR HISTIDINE KINASE DCUS"/>
    <property type="match status" value="1"/>
</dbReference>
<keyword evidence="13 14" id="KW-0472">Membrane</keyword>
<dbReference type="GO" id="GO:0000155">
    <property type="term" value="F:phosphorelay sensor kinase activity"/>
    <property type="evidence" value="ECO:0007669"/>
    <property type="project" value="InterPro"/>
</dbReference>
<evidence type="ECO:0000256" key="7">
    <source>
        <dbReference type="ARBA" id="ARBA00022692"/>
    </source>
</evidence>
<evidence type="ECO:0000256" key="1">
    <source>
        <dbReference type="ARBA" id="ARBA00000085"/>
    </source>
</evidence>
<dbReference type="Gene3D" id="3.30.450.20">
    <property type="entry name" value="PAS domain"/>
    <property type="match status" value="2"/>
</dbReference>
<dbReference type="GO" id="GO:0005524">
    <property type="term" value="F:ATP binding"/>
    <property type="evidence" value="ECO:0007669"/>
    <property type="project" value="UniProtKB-KW"/>
</dbReference>
<evidence type="ECO:0000313" key="16">
    <source>
        <dbReference type="EMBL" id="PTQ53647.1"/>
    </source>
</evidence>
<protein>
    <recommendedName>
        <fullName evidence="3">histidine kinase</fullName>
        <ecNumber evidence="3">2.7.13.3</ecNumber>
    </recommendedName>
</protein>
<dbReference type="InterPro" id="IPR016120">
    <property type="entry name" value="Sig_transdc_His_kin_SpoOB"/>
</dbReference>
<comment type="catalytic activity">
    <reaction evidence="1">
        <text>ATP + protein L-histidine = ADP + protein N-phospho-L-histidine.</text>
        <dbReference type="EC" id="2.7.13.3"/>
    </reaction>
</comment>
<dbReference type="InterPro" id="IPR003594">
    <property type="entry name" value="HATPase_dom"/>
</dbReference>
<evidence type="ECO:0000256" key="3">
    <source>
        <dbReference type="ARBA" id="ARBA00012438"/>
    </source>
</evidence>
<evidence type="ECO:0000256" key="8">
    <source>
        <dbReference type="ARBA" id="ARBA00022741"/>
    </source>
</evidence>
<keyword evidence="5" id="KW-0597">Phosphoprotein</keyword>
<evidence type="ECO:0000256" key="4">
    <source>
        <dbReference type="ARBA" id="ARBA00022475"/>
    </source>
</evidence>
<dbReference type="SUPFAM" id="SSF55785">
    <property type="entry name" value="PYP-like sensor domain (PAS domain)"/>
    <property type="match status" value="1"/>
</dbReference>